<dbReference type="OrthoDB" id="6697115at2"/>
<dbReference type="KEGG" id="lch:Lcho_1080"/>
<dbReference type="STRING" id="395495.Lcho_1080"/>
<keyword evidence="3" id="KW-1185">Reference proteome</keyword>
<feature type="chain" id="PRO_5002773315" evidence="1">
    <location>
        <begin position="19"/>
        <end position="367"/>
    </location>
</feature>
<evidence type="ECO:0000256" key="1">
    <source>
        <dbReference type="SAM" id="SignalP"/>
    </source>
</evidence>
<dbReference type="Proteomes" id="UP000001693">
    <property type="component" value="Chromosome"/>
</dbReference>
<dbReference type="RefSeq" id="WP_012346111.1">
    <property type="nucleotide sequence ID" value="NC_010524.1"/>
</dbReference>
<feature type="signal peptide" evidence="1">
    <location>
        <begin position="1"/>
        <end position="18"/>
    </location>
</feature>
<dbReference type="HOGENOM" id="CLU_064899_0_0_4"/>
<reference evidence="2 3" key="1">
    <citation type="submission" date="2008-03" db="EMBL/GenBank/DDBJ databases">
        <title>Complete sequence of Leptothrix cholodnii SP-6.</title>
        <authorList>
            <consortium name="US DOE Joint Genome Institute"/>
            <person name="Copeland A."/>
            <person name="Lucas S."/>
            <person name="Lapidus A."/>
            <person name="Glavina del Rio T."/>
            <person name="Dalin E."/>
            <person name="Tice H."/>
            <person name="Bruce D."/>
            <person name="Goodwin L."/>
            <person name="Pitluck S."/>
            <person name="Chertkov O."/>
            <person name="Brettin T."/>
            <person name="Detter J.C."/>
            <person name="Han C."/>
            <person name="Kuske C.R."/>
            <person name="Schmutz J."/>
            <person name="Larimer F."/>
            <person name="Land M."/>
            <person name="Hauser L."/>
            <person name="Kyrpides N."/>
            <person name="Lykidis A."/>
            <person name="Emerson D."/>
            <person name="Richardson P."/>
        </authorList>
    </citation>
    <scope>NUCLEOTIDE SEQUENCE [LARGE SCALE GENOMIC DNA]</scope>
    <source>
        <strain evidence="3">ATCC 51168 / LMG 8142 / SP-6</strain>
    </source>
</reference>
<accession>B1Y3V5</accession>
<proteinExistence type="predicted"/>
<gene>
    <name evidence="2" type="ordered locus">Lcho_1080</name>
</gene>
<dbReference type="eggNOG" id="ENOG502ZBH6">
    <property type="taxonomic scope" value="Bacteria"/>
</dbReference>
<dbReference type="AlphaFoldDB" id="B1Y3V5"/>
<evidence type="ECO:0000313" key="2">
    <source>
        <dbReference type="EMBL" id="ACB33349.1"/>
    </source>
</evidence>
<organism evidence="2 3">
    <name type="scientific">Leptothrix cholodnii (strain ATCC 51168 / LMG 8142 / SP-6)</name>
    <name type="common">Leptothrix discophora (strain SP-6)</name>
    <dbReference type="NCBI Taxonomy" id="395495"/>
    <lineage>
        <taxon>Bacteria</taxon>
        <taxon>Pseudomonadati</taxon>
        <taxon>Pseudomonadota</taxon>
        <taxon>Betaproteobacteria</taxon>
        <taxon>Burkholderiales</taxon>
        <taxon>Sphaerotilaceae</taxon>
        <taxon>Leptothrix</taxon>
    </lineage>
</organism>
<keyword evidence="1" id="KW-0732">Signal</keyword>
<dbReference type="EMBL" id="CP001013">
    <property type="protein sequence ID" value="ACB33349.1"/>
    <property type="molecule type" value="Genomic_DNA"/>
</dbReference>
<name>B1Y3V5_LEPCP</name>
<protein>
    <submittedName>
        <fullName evidence="2">Putative signal peptide protein</fullName>
    </submittedName>
</protein>
<sequence length="367" mass="40264" precursor="true">MRRAALCALLPACAGVTAAPLDALLSAEPVRLSTERPGRIAWQFELARDLANERLDVLGLRASSAYAGTSIGDYAGQHLRLQARQGRLSGEFALWKRAIEDRSDTHRLTTWQTAAQWQLDQPDRHEHAARWAVRASAWGNQAHRLTRATRRPLVAGSLDSQLGELQILQPRDRQLQLDLIASRPLPAAGLSASAFVGLGHSRVGNRGVTGSASVAGCPYGLDFGAERLVARPAGSCTDALTLSVPNALLPYDALRESNYRARLAHLGGSLRLERSGWSAAIGYEFAQTWRRDIDALLRQRGEAGYQRNHILIGELRLDLTEHLSALLRAQYLQHQFLGELPLAYNTQTAARFSQRYGLVSAGLVARF</sequence>
<evidence type="ECO:0000313" key="3">
    <source>
        <dbReference type="Proteomes" id="UP000001693"/>
    </source>
</evidence>